<dbReference type="STRING" id="455193.SAMN05421805_102363"/>
<evidence type="ECO:0000313" key="8">
    <source>
        <dbReference type="Proteomes" id="UP000199398"/>
    </source>
</evidence>
<evidence type="ECO:0000256" key="2">
    <source>
        <dbReference type="ARBA" id="ARBA00023125"/>
    </source>
</evidence>
<evidence type="ECO:0000259" key="5">
    <source>
        <dbReference type="PROSITE" id="PS51118"/>
    </source>
</evidence>
<dbReference type="OrthoDB" id="5181972at2"/>
<evidence type="ECO:0000256" key="3">
    <source>
        <dbReference type="ARBA" id="ARBA00023163"/>
    </source>
</evidence>
<dbReference type="InterPro" id="IPR002577">
    <property type="entry name" value="HTH_HxlR"/>
</dbReference>
<dbReference type="InterPro" id="IPR036390">
    <property type="entry name" value="WH_DNA-bd_sf"/>
</dbReference>
<dbReference type="SUPFAM" id="SSF46785">
    <property type="entry name" value="Winged helix' DNA-binding domain"/>
    <property type="match status" value="1"/>
</dbReference>
<evidence type="ECO:0000313" key="6">
    <source>
        <dbReference type="EMBL" id="RKT87224.1"/>
    </source>
</evidence>
<dbReference type="RefSeq" id="WP_093148958.1">
    <property type="nucleotide sequence ID" value="NZ_FOUP01000002.1"/>
</dbReference>
<dbReference type="Proteomes" id="UP000270697">
    <property type="component" value="Unassembled WGS sequence"/>
</dbReference>
<dbReference type="GO" id="GO:0003677">
    <property type="term" value="F:DNA binding"/>
    <property type="evidence" value="ECO:0007669"/>
    <property type="project" value="UniProtKB-KW"/>
</dbReference>
<dbReference type="PROSITE" id="PS51118">
    <property type="entry name" value="HTH_HXLR"/>
    <property type="match status" value="1"/>
</dbReference>
<keyword evidence="9" id="KW-1185">Reference proteome</keyword>
<evidence type="ECO:0000313" key="7">
    <source>
        <dbReference type="EMBL" id="SFN04281.1"/>
    </source>
</evidence>
<dbReference type="Gene3D" id="1.10.10.10">
    <property type="entry name" value="Winged helix-like DNA-binding domain superfamily/Winged helix DNA-binding domain"/>
    <property type="match status" value="1"/>
</dbReference>
<gene>
    <name evidence="6" type="ORF">ATL45_5624</name>
    <name evidence="7" type="ORF">SAMN05421805_102363</name>
</gene>
<accession>A0A1I4VSK1</accession>
<keyword evidence="2 7" id="KW-0238">DNA-binding</keyword>
<dbReference type="AlphaFoldDB" id="A0A1I4VSK1"/>
<keyword evidence="3" id="KW-0804">Transcription</keyword>
<evidence type="ECO:0000256" key="4">
    <source>
        <dbReference type="SAM" id="MobiDB-lite"/>
    </source>
</evidence>
<sequence>MLGRHYAGQNCPAARTLEVIGERWSLLIVRDAMFAGATRFTDFQRNLGIASNILTKRLRDFVEVGLFELRPGEAGQSEYVLTSKGRDLQPIIIALTAWGDRWSPTAYSPVSYEHEDCGGRVEMKLECTCCGGRSSPAAVKRGPVGIEVPPFDAEPETVESPDSPGTDSAAGDRVDLHLPLSMNPAIPWN</sequence>
<dbReference type="EMBL" id="FOUP01000002">
    <property type="protein sequence ID" value="SFN04281.1"/>
    <property type="molecule type" value="Genomic_DNA"/>
</dbReference>
<dbReference type="Proteomes" id="UP000199398">
    <property type="component" value="Unassembled WGS sequence"/>
</dbReference>
<protein>
    <submittedName>
        <fullName evidence="7">DNA-binding transcriptional regulator, HxlR family</fullName>
    </submittedName>
    <submittedName>
        <fullName evidence="6">HxlR family transcriptional regulator</fullName>
    </submittedName>
</protein>
<dbReference type="PANTHER" id="PTHR33204:SF18">
    <property type="entry name" value="TRANSCRIPTIONAL REGULATORY PROTEIN"/>
    <property type="match status" value="1"/>
</dbReference>
<feature type="domain" description="HTH hxlR-type" evidence="5">
    <location>
        <begin position="11"/>
        <end position="107"/>
    </location>
</feature>
<reference evidence="6 9" key="2">
    <citation type="submission" date="2018-10" db="EMBL/GenBank/DDBJ databases">
        <title>Sequencing the genomes of 1000 actinobacteria strains.</title>
        <authorList>
            <person name="Klenk H.-P."/>
        </authorList>
    </citation>
    <scope>NUCLEOTIDE SEQUENCE [LARGE SCALE GENOMIC DNA]</scope>
    <source>
        <strain evidence="6 9">DSM 45119</strain>
    </source>
</reference>
<evidence type="ECO:0000256" key="1">
    <source>
        <dbReference type="ARBA" id="ARBA00023015"/>
    </source>
</evidence>
<dbReference type="InterPro" id="IPR036388">
    <property type="entry name" value="WH-like_DNA-bd_sf"/>
</dbReference>
<reference evidence="7 8" key="1">
    <citation type="submission" date="2016-10" db="EMBL/GenBank/DDBJ databases">
        <authorList>
            <person name="de Groot N.N."/>
        </authorList>
    </citation>
    <scope>NUCLEOTIDE SEQUENCE [LARGE SCALE GENOMIC DNA]</scope>
    <source>
        <strain evidence="7 8">CPCC 201259</strain>
    </source>
</reference>
<proteinExistence type="predicted"/>
<keyword evidence="1" id="KW-0805">Transcription regulation</keyword>
<feature type="region of interest" description="Disordered" evidence="4">
    <location>
        <begin position="141"/>
        <end position="173"/>
    </location>
</feature>
<dbReference type="Pfam" id="PF01638">
    <property type="entry name" value="HxlR"/>
    <property type="match status" value="1"/>
</dbReference>
<dbReference type="EMBL" id="RBXX01000002">
    <property type="protein sequence ID" value="RKT87224.1"/>
    <property type="molecule type" value="Genomic_DNA"/>
</dbReference>
<evidence type="ECO:0000313" key="9">
    <source>
        <dbReference type="Proteomes" id="UP000270697"/>
    </source>
</evidence>
<dbReference type="PANTHER" id="PTHR33204">
    <property type="entry name" value="TRANSCRIPTIONAL REGULATOR, MARR FAMILY"/>
    <property type="match status" value="1"/>
</dbReference>
<name>A0A1I4VSK1_9PSEU</name>
<organism evidence="7 8">
    <name type="scientific">Saccharopolyspora antimicrobica</name>
    <dbReference type="NCBI Taxonomy" id="455193"/>
    <lineage>
        <taxon>Bacteria</taxon>
        <taxon>Bacillati</taxon>
        <taxon>Actinomycetota</taxon>
        <taxon>Actinomycetes</taxon>
        <taxon>Pseudonocardiales</taxon>
        <taxon>Pseudonocardiaceae</taxon>
        <taxon>Saccharopolyspora</taxon>
    </lineage>
</organism>